<dbReference type="InterPro" id="IPR002509">
    <property type="entry name" value="NODB_dom"/>
</dbReference>
<dbReference type="EMBL" id="JBEXPZ010000026">
    <property type="protein sequence ID" value="MET9846937.1"/>
    <property type="molecule type" value="Genomic_DNA"/>
</dbReference>
<evidence type="ECO:0000313" key="4">
    <source>
        <dbReference type="Proteomes" id="UP001550210"/>
    </source>
</evidence>
<dbReference type="PANTHER" id="PTHR10587:SF134">
    <property type="entry name" value="SECRETED PROTEIN"/>
    <property type="match status" value="1"/>
</dbReference>
<dbReference type="InterPro" id="IPR011330">
    <property type="entry name" value="Glyco_hydro/deAcase_b/a-brl"/>
</dbReference>
<keyword evidence="4" id="KW-1185">Reference proteome</keyword>
<dbReference type="SUPFAM" id="SSF88713">
    <property type="entry name" value="Glycoside hydrolase/deacetylase"/>
    <property type="match status" value="1"/>
</dbReference>
<protein>
    <submittedName>
        <fullName evidence="3">Polysaccharide deacetylase family protein</fullName>
        <ecNumber evidence="3">3.-.-.-</ecNumber>
    </submittedName>
</protein>
<evidence type="ECO:0000313" key="3">
    <source>
        <dbReference type="EMBL" id="MET9846937.1"/>
    </source>
</evidence>
<dbReference type="Pfam" id="PF01522">
    <property type="entry name" value="Polysacc_deac_1"/>
    <property type="match status" value="1"/>
</dbReference>
<dbReference type="EC" id="3.-.-.-" evidence="3"/>
<comment type="caution">
    <text evidence="3">The sequence shown here is derived from an EMBL/GenBank/DDBJ whole genome shotgun (WGS) entry which is preliminary data.</text>
</comment>
<dbReference type="Proteomes" id="UP001550210">
    <property type="component" value="Unassembled WGS sequence"/>
</dbReference>
<name>A0ABV2V0S5_9ACTN</name>
<feature type="domain" description="NodB homology" evidence="2">
    <location>
        <begin position="87"/>
        <end position="286"/>
    </location>
</feature>
<reference evidence="3 4" key="1">
    <citation type="submission" date="2024-06" db="EMBL/GenBank/DDBJ databases">
        <title>The Natural Products Discovery Center: Release of the First 8490 Sequenced Strains for Exploring Actinobacteria Biosynthetic Diversity.</title>
        <authorList>
            <person name="Kalkreuter E."/>
            <person name="Kautsar S.A."/>
            <person name="Yang D."/>
            <person name="Bader C.D."/>
            <person name="Teijaro C.N."/>
            <person name="Fluegel L."/>
            <person name="Davis C.M."/>
            <person name="Simpson J.R."/>
            <person name="Lauterbach L."/>
            <person name="Steele A.D."/>
            <person name="Gui C."/>
            <person name="Meng S."/>
            <person name="Li G."/>
            <person name="Viehrig K."/>
            <person name="Ye F."/>
            <person name="Su P."/>
            <person name="Kiefer A.F."/>
            <person name="Nichols A."/>
            <person name="Cepeda A.J."/>
            <person name="Yan W."/>
            <person name="Fan B."/>
            <person name="Jiang Y."/>
            <person name="Adhikari A."/>
            <person name="Zheng C.-J."/>
            <person name="Schuster L."/>
            <person name="Cowan T.M."/>
            <person name="Smanski M.J."/>
            <person name="Chevrette M.G."/>
            <person name="De Carvalho L.P.S."/>
            <person name="Shen B."/>
        </authorList>
    </citation>
    <scope>NUCLEOTIDE SEQUENCE [LARGE SCALE GENOMIC DNA]</scope>
    <source>
        <strain evidence="3 4">NPDC006434</strain>
    </source>
</reference>
<accession>A0ABV2V0S5</accession>
<dbReference type="PROSITE" id="PS51677">
    <property type="entry name" value="NODB"/>
    <property type="match status" value="1"/>
</dbReference>
<dbReference type="InterPro" id="IPR050248">
    <property type="entry name" value="Polysacc_deacetylase_ArnD"/>
</dbReference>
<proteinExistence type="predicted"/>
<dbReference type="Gene3D" id="3.20.20.370">
    <property type="entry name" value="Glycoside hydrolase/deacetylase"/>
    <property type="match status" value="1"/>
</dbReference>
<evidence type="ECO:0000256" key="1">
    <source>
        <dbReference type="SAM" id="MobiDB-lite"/>
    </source>
</evidence>
<feature type="region of interest" description="Disordered" evidence="1">
    <location>
        <begin position="1"/>
        <end position="72"/>
    </location>
</feature>
<sequence>MPGRRADPPGSRAYASRRPADPSGRRAAPPRRHAGPHPAPARPPAYRRWGLAGPLVPAPDRPDRPSAPRAVRPGLAPVVDRVATRDNVVFLTFDDGAEKDPGFVRMVRELRLPVSMFLTDSVVGPGYGHLARLREVGVTVQNHTLDHTALRGLPYAGQRAEICGQQDKLKQRFGVRPTLFRPPYGVYDTTTLRAAADCGIAAVVLWRASMGADGFRPAAATASASVTGAATATAGDRLRPGDIVHAHVRGRGPGRLDGATLTRVTVGLLRRIQEQGLTVGRLEDYL</sequence>
<dbReference type="GO" id="GO:0016787">
    <property type="term" value="F:hydrolase activity"/>
    <property type="evidence" value="ECO:0007669"/>
    <property type="project" value="UniProtKB-KW"/>
</dbReference>
<organism evidence="3 4">
    <name type="scientific">Streptomyces ossamyceticus</name>
    <dbReference type="NCBI Taxonomy" id="249581"/>
    <lineage>
        <taxon>Bacteria</taxon>
        <taxon>Bacillati</taxon>
        <taxon>Actinomycetota</taxon>
        <taxon>Actinomycetes</taxon>
        <taxon>Kitasatosporales</taxon>
        <taxon>Streptomycetaceae</taxon>
        <taxon>Streptomyces</taxon>
    </lineage>
</organism>
<dbReference type="PANTHER" id="PTHR10587">
    <property type="entry name" value="GLYCOSYL TRANSFERASE-RELATED"/>
    <property type="match status" value="1"/>
</dbReference>
<dbReference type="CDD" id="cd10917">
    <property type="entry name" value="CE4_NodB_like_6s_7s"/>
    <property type="match status" value="1"/>
</dbReference>
<keyword evidence="3" id="KW-0378">Hydrolase</keyword>
<gene>
    <name evidence="3" type="ORF">ABZZ21_20710</name>
</gene>
<evidence type="ECO:0000259" key="2">
    <source>
        <dbReference type="PROSITE" id="PS51677"/>
    </source>
</evidence>